<accession>A0A563UBW9</accession>
<evidence type="ECO:0000256" key="12">
    <source>
        <dbReference type="ARBA" id="ARBA00022989"/>
    </source>
</evidence>
<dbReference type="Gene3D" id="3.40.50.300">
    <property type="entry name" value="P-loop containing nucleotide triphosphate hydrolases"/>
    <property type="match status" value="1"/>
</dbReference>
<comment type="similarity">
    <text evidence="3">Belongs to the etk/wzc family.</text>
</comment>
<evidence type="ECO:0000313" key="21">
    <source>
        <dbReference type="EMBL" id="TWR28855.1"/>
    </source>
</evidence>
<dbReference type="GO" id="GO:0005524">
    <property type="term" value="F:ATP binding"/>
    <property type="evidence" value="ECO:0007669"/>
    <property type="project" value="UniProtKB-KW"/>
</dbReference>
<evidence type="ECO:0000256" key="17">
    <source>
        <dbReference type="SAM" id="Phobius"/>
    </source>
</evidence>
<dbReference type="EMBL" id="VOEJ01000005">
    <property type="protein sequence ID" value="TWR28855.1"/>
    <property type="molecule type" value="Genomic_DNA"/>
</dbReference>
<feature type="domain" description="Polysaccharide chain length determinant N-terminal" evidence="18">
    <location>
        <begin position="17"/>
        <end position="104"/>
    </location>
</feature>
<dbReference type="OrthoDB" id="9794577at2"/>
<keyword evidence="14" id="KW-0829">Tyrosine-protein kinase</keyword>
<name>A0A563UBW9_9SPHI</name>
<keyword evidence="16" id="KW-0175">Coiled coil</keyword>
<dbReference type="PANTHER" id="PTHR32309:SF13">
    <property type="entry name" value="FERRIC ENTEROBACTIN TRANSPORT PROTEIN FEPE"/>
    <property type="match status" value="1"/>
</dbReference>
<dbReference type="CDD" id="cd05387">
    <property type="entry name" value="BY-kinase"/>
    <property type="match status" value="1"/>
</dbReference>
<comment type="catalytic activity">
    <reaction evidence="15">
        <text>L-tyrosyl-[protein] + ATP = O-phospho-L-tyrosyl-[protein] + ADP + H(+)</text>
        <dbReference type="Rhea" id="RHEA:10596"/>
        <dbReference type="Rhea" id="RHEA-COMP:10136"/>
        <dbReference type="Rhea" id="RHEA-COMP:20101"/>
        <dbReference type="ChEBI" id="CHEBI:15378"/>
        <dbReference type="ChEBI" id="CHEBI:30616"/>
        <dbReference type="ChEBI" id="CHEBI:46858"/>
        <dbReference type="ChEBI" id="CHEBI:61978"/>
        <dbReference type="ChEBI" id="CHEBI:456216"/>
        <dbReference type="EC" id="2.7.10.2"/>
    </reaction>
</comment>
<evidence type="ECO:0000256" key="7">
    <source>
        <dbReference type="ARBA" id="ARBA00022679"/>
    </source>
</evidence>
<evidence type="ECO:0000313" key="22">
    <source>
        <dbReference type="Proteomes" id="UP000320042"/>
    </source>
</evidence>
<evidence type="ECO:0000256" key="9">
    <source>
        <dbReference type="ARBA" id="ARBA00022741"/>
    </source>
</evidence>
<dbReference type="Proteomes" id="UP000320042">
    <property type="component" value="Unassembled WGS sequence"/>
</dbReference>
<comment type="subcellular location">
    <subcellularLocation>
        <location evidence="1">Cell inner membrane</location>
        <topology evidence="1">Multi-pass membrane protein</topology>
    </subcellularLocation>
</comment>
<evidence type="ECO:0000259" key="18">
    <source>
        <dbReference type="Pfam" id="PF02706"/>
    </source>
</evidence>
<keyword evidence="12 17" id="KW-1133">Transmembrane helix</keyword>
<dbReference type="SUPFAM" id="SSF52540">
    <property type="entry name" value="P-loop containing nucleoside triphosphate hydrolases"/>
    <property type="match status" value="1"/>
</dbReference>
<feature type="transmembrane region" description="Helical" evidence="17">
    <location>
        <begin position="24"/>
        <end position="42"/>
    </location>
</feature>
<keyword evidence="11" id="KW-0067">ATP-binding</keyword>
<evidence type="ECO:0000256" key="11">
    <source>
        <dbReference type="ARBA" id="ARBA00022840"/>
    </source>
</evidence>
<dbReference type="InterPro" id="IPR032807">
    <property type="entry name" value="GNVR"/>
</dbReference>
<keyword evidence="9" id="KW-0547">Nucleotide-binding</keyword>
<sequence length="767" mass="85441">MEIRPVKENGNAVNKFLLQLKLHWYLFAISFVVFLGLAYAYVTFSTKQYLVSSTILLQQHPTSPDASSQFANGGASTALTLNDNIKNEGDVLRSRSLMKEVVQSMHLNIRYFYKSGFLATEAFDETPFVIDIIKNKVDSLKQREYVINVVDDKTVNIANSDEGVDMKVPFGKTVSLPQYNIQIQKRNGVAPVKQEFSTTIQSEDDATTAIMNGYDAEFTDKATTTVGLTLYYPNSKKGEAILQTIMTRYLADNLANRKRNIDSTINFVNNRIAVVEQELSGIERNYQAFRSDNNITDIAEQSKVLVGNASAYADRYQQQQVQLSIINALKRRLADAGNKDVIPSSLSIQNASFAAGLVQYNNLINEREKSKLSYTESNPVIQNLDQQISLARRNLLQSIDSYSREIALTTAGSNSQNNAVTSKIRAVPGKQRAIGDFARQQELKQQLYVYLLQKREETAMAKAADMPYSRIVDSAKSSKTPAKPIKPIIYVMSFFLGFIVPLGYVNSKSLFAKKINSEADIEKQTDVMIIGKIGHNAISDGRLVDINSRSPVTESFRTLRTKLRSLLDNQQSNVIMITSSVEGEGKTFLTSNLGSTLAMAGKKVVLLELDLRKPRLSGFLGINNKEKGFSNYVMDDLPISEMIKPSKFDDNCFLISSGPVVANASELLLSEKLPTLINELKKSFDFILVDSPPVGLVSDALVIQKHVDMTIFVCRHNYTGKDQIDIINDIKTKDNVENLYLVINDVDFSKAKYSGYGYGIGYGDVVK</sequence>
<keyword evidence="13 17" id="KW-0472">Membrane</keyword>
<evidence type="ECO:0000256" key="2">
    <source>
        <dbReference type="ARBA" id="ARBA00007316"/>
    </source>
</evidence>
<reference evidence="21 22" key="1">
    <citation type="submission" date="2019-07" db="EMBL/GenBank/DDBJ databases">
        <authorList>
            <person name="Kim J."/>
        </authorList>
    </citation>
    <scope>NUCLEOTIDE SEQUENCE [LARGE SCALE GENOMIC DNA]</scope>
    <source>
        <strain evidence="22">dk17</strain>
    </source>
</reference>
<evidence type="ECO:0000256" key="13">
    <source>
        <dbReference type="ARBA" id="ARBA00023136"/>
    </source>
</evidence>
<organism evidence="21 22">
    <name type="scientific">Mucilaginibacter pallidiroseus</name>
    <dbReference type="NCBI Taxonomy" id="2599295"/>
    <lineage>
        <taxon>Bacteria</taxon>
        <taxon>Pseudomonadati</taxon>
        <taxon>Bacteroidota</taxon>
        <taxon>Sphingobacteriia</taxon>
        <taxon>Sphingobacteriales</taxon>
        <taxon>Sphingobacteriaceae</taxon>
        <taxon>Mucilaginibacter</taxon>
    </lineage>
</organism>
<feature type="domain" description="AAA" evidence="19">
    <location>
        <begin position="573"/>
        <end position="712"/>
    </location>
</feature>
<evidence type="ECO:0000256" key="15">
    <source>
        <dbReference type="ARBA" id="ARBA00051245"/>
    </source>
</evidence>
<evidence type="ECO:0000256" key="14">
    <source>
        <dbReference type="ARBA" id="ARBA00023137"/>
    </source>
</evidence>
<evidence type="ECO:0000256" key="6">
    <source>
        <dbReference type="ARBA" id="ARBA00022519"/>
    </source>
</evidence>
<dbReference type="GO" id="GO:0005886">
    <property type="term" value="C:plasma membrane"/>
    <property type="evidence" value="ECO:0007669"/>
    <property type="project" value="UniProtKB-SubCell"/>
</dbReference>
<evidence type="ECO:0000256" key="5">
    <source>
        <dbReference type="ARBA" id="ARBA00022475"/>
    </source>
</evidence>
<dbReference type="Pfam" id="PF13807">
    <property type="entry name" value="GNVR"/>
    <property type="match status" value="1"/>
</dbReference>
<comment type="caution">
    <text evidence="21">The sequence shown here is derived from an EMBL/GenBank/DDBJ whole genome shotgun (WGS) entry which is preliminary data.</text>
</comment>
<gene>
    <name evidence="21" type="ORF">FPZ43_11330</name>
</gene>
<evidence type="ECO:0000256" key="1">
    <source>
        <dbReference type="ARBA" id="ARBA00004429"/>
    </source>
</evidence>
<dbReference type="InterPro" id="IPR025669">
    <property type="entry name" value="AAA_dom"/>
</dbReference>
<dbReference type="InterPro" id="IPR027417">
    <property type="entry name" value="P-loop_NTPase"/>
</dbReference>
<keyword evidence="8 17" id="KW-0812">Transmembrane</keyword>
<keyword evidence="5" id="KW-1003">Cell membrane</keyword>
<proteinExistence type="inferred from homology"/>
<dbReference type="GO" id="GO:0004715">
    <property type="term" value="F:non-membrane spanning protein tyrosine kinase activity"/>
    <property type="evidence" value="ECO:0007669"/>
    <property type="project" value="UniProtKB-EC"/>
</dbReference>
<keyword evidence="6" id="KW-0997">Cell inner membrane</keyword>
<dbReference type="Pfam" id="PF02706">
    <property type="entry name" value="Wzz"/>
    <property type="match status" value="1"/>
</dbReference>
<dbReference type="InterPro" id="IPR050445">
    <property type="entry name" value="Bact_polysacc_biosynth/exp"/>
</dbReference>
<dbReference type="InterPro" id="IPR005702">
    <property type="entry name" value="Wzc-like_C"/>
</dbReference>
<dbReference type="Pfam" id="PF13614">
    <property type="entry name" value="AAA_31"/>
    <property type="match status" value="1"/>
</dbReference>
<keyword evidence="22" id="KW-1185">Reference proteome</keyword>
<dbReference type="PANTHER" id="PTHR32309">
    <property type="entry name" value="TYROSINE-PROTEIN KINASE"/>
    <property type="match status" value="1"/>
</dbReference>
<evidence type="ECO:0000259" key="19">
    <source>
        <dbReference type="Pfam" id="PF13614"/>
    </source>
</evidence>
<feature type="domain" description="Tyrosine-protein kinase G-rich" evidence="20">
    <location>
        <begin position="436"/>
        <end position="507"/>
    </location>
</feature>
<keyword evidence="7 21" id="KW-0808">Transferase</keyword>
<evidence type="ECO:0000256" key="8">
    <source>
        <dbReference type="ARBA" id="ARBA00022692"/>
    </source>
</evidence>
<evidence type="ECO:0000256" key="3">
    <source>
        <dbReference type="ARBA" id="ARBA00008883"/>
    </source>
</evidence>
<feature type="coiled-coil region" evidence="16">
    <location>
        <begin position="265"/>
        <end position="292"/>
    </location>
</feature>
<keyword evidence="10 21" id="KW-0418">Kinase</keyword>
<evidence type="ECO:0000256" key="10">
    <source>
        <dbReference type="ARBA" id="ARBA00022777"/>
    </source>
</evidence>
<dbReference type="AlphaFoldDB" id="A0A563UBW9"/>
<dbReference type="RefSeq" id="WP_146382040.1">
    <property type="nucleotide sequence ID" value="NZ_VOEJ01000005.1"/>
</dbReference>
<evidence type="ECO:0000256" key="16">
    <source>
        <dbReference type="SAM" id="Coils"/>
    </source>
</evidence>
<dbReference type="EC" id="2.7.10.2" evidence="4"/>
<evidence type="ECO:0000259" key="20">
    <source>
        <dbReference type="Pfam" id="PF13807"/>
    </source>
</evidence>
<evidence type="ECO:0000256" key="4">
    <source>
        <dbReference type="ARBA" id="ARBA00011903"/>
    </source>
</evidence>
<comment type="similarity">
    <text evidence="2">Belongs to the CpsD/CapB family.</text>
</comment>
<protein>
    <recommendedName>
        <fullName evidence="4">non-specific protein-tyrosine kinase</fullName>
        <ecNumber evidence="4">2.7.10.2</ecNumber>
    </recommendedName>
</protein>
<dbReference type="InterPro" id="IPR003856">
    <property type="entry name" value="LPS_length_determ_N"/>
</dbReference>
<dbReference type="NCBIfam" id="TIGR01007">
    <property type="entry name" value="eps_fam"/>
    <property type="match status" value="1"/>
</dbReference>